<dbReference type="InterPro" id="IPR015797">
    <property type="entry name" value="NUDIX_hydrolase-like_dom_sf"/>
</dbReference>
<protein>
    <submittedName>
        <fullName evidence="8">Coenzyme A pyrophosphatase</fullName>
    </submittedName>
</protein>
<keyword evidence="3" id="KW-0479">Metal-binding</keyword>
<keyword evidence="5" id="KW-0460">Magnesium</keyword>
<evidence type="ECO:0000256" key="4">
    <source>
        <dbReference type="ARBA" id="ARBA00022801"/>
    </source>
</evidence>
<sequence length="194" mass="20930">MTLDDIEQRLAGMPIQESPAAGLVPAAVALLVAAGPDGPEILFIERANHPGDPWSGDLGFPGGKVEPVDATPQAAAERETVEELGLDLRRERRLGRLADIAGAHLPVQVSCFVYGLAGKPPLQLSAEVRDAFWVPLRELAEPARRLTAPVRFGGETLERPAIRLTQAGKPVLWGITYRLVIQFLARLAGQDEHL</sequence>
<dbReference type="PROSITE" id="PS51462">
    <property type="entry name" value="NUDIX"/>
    <property type="match status" value="1"/>
</dbReference>
<gene>
    <name evidence="8" type="ORF">GURASL_35170</name>
</gene>
<evidence type="ECO:0000256" key="5">
    <source>
        <dbReference type="ARBA" id="ARBA00022842"/>
    </source>
</evidence>
<evidence type="ECO:0000259" key="7">
    <source>
        <dbReference type="PROSITE" id="PS51462"/>
    </source>
</evidence>
<dbReference type="PANTHER" id="PTHR12992">
    <property type="entry name" value="NUDIX HYDROLASE"/>
    <property type="match status" value="1"/>
</dbReference>
<dbReference type="InterPro" id="IPR000086">
    <property type="entry name" value="NUDIX_hydrolase_dom"/>
</dbReference>
<dbReference type="EMBL" id="AP027151">
    <property type="protein sequence ID" value="BDV44594.1"/>
    <property type="molecule type" value="Genomic_DNA"/>
</dbReference>
<keyword evidence="4" id="KW-0378">Hydrolase</keyword>
<dbReference type="InterPro" id="IPR045121">
    <property type="entry name" value="CoAse"/>
</dbReference>
<reference evidence="8 9" key="1">
    <citation type="submission" date="2022-12" db="EMBL/GenBank/DDBJ databases">
        <title>Polyphasic characterization of Geotalea uranireducens NIT-SL11 newly isolated from a complex of sewage sludge and microbially reduced graphene oxide.</title>
        <authorList>
            <person name="Xie L."/>
            <person name="Yoshida N."/>
            <person name="Meng L."/>
        </authorList>
    </citation>
    <scope>NUCLEOTIDE SEQUENCE [LARGE SCALE GENOMIC DNA]</scope>
    <source>
        <strain evidence="8 9">NIT-SL11</strain>
    </source>
</reference>
<evidence type="ECO:0000313" key="9">
    <source>
        <dbReference type="Proteomes" id="UP001317705"/>
    </source>
</evidence>
<evidence type="ECO:0000256" key="3">
    <source>
        <dbReference type="ARBA" id="ARBA00022723"/>
    </source>
</evidence>
<dbReference type="Proteomes" id="UP001317705">
    <property type="component" value="Chromosome"/>
</dbReference>
<name>A0ABM8ER50_9BACT</name>
<accession>A0ABM8ER50</accession>
<evidence type="ECO:0000256" key="2">
    <source>
        <dbReference type="ARBA" id="ARBA00001946"/>
    </source>
</evidence>
<keyword evidence="9" id="KW-1185">Reference proteome</keyword>
<dbReference type="SUPFAM" id="SSF55811">
    <property type="entry name" value="Nudix"/>
    <property type="match status" value="1"/>
</dbReference>
<dbReference type="RefSeq" id="WP_282000691.1">
    <property type="nucleotide sequence ID" value="NZ_AP027151.1"/>
</dbReference>
<proteinExistence type="predicted"/>
<keyword evidence="6" id="KW-0464">Manganese</keyword>
<evidence type="ECO:0000256" key="6">
    <source>
        <dbReference type="ARBA" id="ARBA00023211"/>
    </source>
</evidence>
<comment type="cofactor">
    <cofactor evidence="1">
        <name>Mn(2+)</name>
        <dbReference type="ChEBI" id="CHEBI:29035"/>
    </cofactor>
</comment>
<dbReference type="PANTHER" id="PTHR12992:SF11">
    <property type="entry name" value="MITOCHONDRIAL COENZYME A DIPHOSPHATASE NUDT8"/>
    <property type="match status" value="1"/>
</dbReference>
<evidence type="ECO:0000256" key="1">
    <source>
        <dbReference type="ARBA" id="ARBA00001936"/>
    </source>
</evidence>
<comment type="cofactor">
    <cofactor evidence="2">
        <name>Mg(2+)</name>
        <dbReference type="ChEBI" id="CHEBI:18420"/>
    </cofactor>
</comment>
<feature type="domain" description="Nudix hydrolase" evidence="7">
    <location>
        <begin position="22"/>
        <end position="156"/>
    </location>
</feature>
<dbReference type="Pfam" id="PF00293">
    <property type="entry name" value="NUDIX"/>
    <property type="match status" value="1"/>
</dbReference>
<dbReference type="CDD" id="cd03426">
    <property type="entry name" value="NUDIX_CoAse_Nudt7"/>
    <property type="match status" value="1"/>
</dbReference>
<organism evidence="8 9">
    <name type="scientific">Geotalea uraniireducens</name>
    <dbReference type="NCBI Taxonomy" id="351604"/>
    <lineage>
        <taxon>Bacteria</taxon>
        <taxon>Pseudomonadati</taxon>
        <taxon>Thermodesulfobacteriota</taxon>
        <taxon>Desulfuromonadia</taxon>
        <taxon>Geobacterales</taxon>
        <taxon>Geobacteraceae</taxon>
        <taxon>Geotalea</taxon>
    </lineage>
</organism>
<evidence type="ECO:0000313" key="8">
    <source>
        <dbReference type="EMBL" id="BDV44594.1"/>
    </source>
</evidence>
<dbReference type="Gene3D" id="3.90.79.10">
    <property type="entry name" value="Nucleoside Triphosphate Pyrophosphohydrolase"/>
    <property type="match status" value="1"/>
</dbReference>